<dbReference type="STRING" id="658167.SAMN04488135_107178"/>
<evidence type="ECO:0000313" key="11">
    <source>
        <dbReference type="EMBL" id="SHI03972.1"/>
    </source>
</evidence>
<evidence type="ECO:0000256" key="4">
    <source>
        <dbReference type="ARBA" id="ARBA00022475"/>
    </source>
</evidence>
<feature type="domain" description="ABC transporter" evidence="10">
    <location>
        <begin position="6"/>
        <end position="251"/>
    </location>
</feature>
<dbReference type="Pfam" id="PF08352">
    <property type="entry name" value="oligo_HPY"/>
    <property type="match status" value="1"/>
</dbReference>
<evidence type="ECO:0000256" key="8">
    <source>
        <dbReference type="ARBA" id="ARBA00022967"/>
    </source>
</evidence>
<keyword evidence="6" id="KW-0547">Nucleotide-binding</keyword>
<dbReference type="GO" id="GO:0015833">
    <property type="term" value="P:peptide transport"/>
    <property type="evidence" value="ECO:0007669"/>
    <property type="project" value="InterPro"/>
</dbReference>
<keyword evidence="12" id="KW-1185">Reference proteome</keyword>
<dbReference type="SUPFAM" id="SSF52540">
    <property type="entry name" value="P-loop containing nucleoside triphosphate hydrolases"/>
    <property type="match status" value="1"/>
</dbReference>
<dbReference type="InterPro" id="IPR027417">
    <property type="entry name" value="P-loop_NTPase"/>
</dbReference>
<dbReference type="PROSITE" id="PS00211">
    <property type="entry name" value="ABC_TRANSPORTER_1"/>
    <property type="match status" value="1"/>
</dbReference>
<evidence type="ECO:0000313" key="12">
    <source>
        <dbReference type="Proteomes" id="UP000184226"/>
    </source>
</evidence>
<dbReference type="Proteomes" id="UP000184226">
    <property type="component" value="Unassembled WGS sequence"/>
</dbReference>
<dbReference type="OrthoDB" id="9802772at2"/>
<dbReference type="Gene3D" id="3.40.50.300">
    <property type="entry name" value="P-loop containing nucleotide triphosphate hydrolases"/>
    <property type="match status" value="1"/>
</dbReference>
<dbReference type="Pfam" id="PF00005">
    <property type="entry name" value="ABC_tran"/>
    <property type="match status" value="1"/>
</dbReference>
<dbReference type="InterPro" id="IPR003439">
    <property type="entry name" value="ABC_transporter-like_ATP-bd"/>
</dbReference>
<evidence type="ECO:0000256" key="9">
    <source>
        <dbReference type="ARBA" id="ARBA00023136"/>
    </source>
</evidence>
<dbReference type="RefSeq" id="WP_084136043.1">
    <property type="nucleotide sequence ID" value="NZ_FQXE01000007.1"/>
</dbReference>
<keyword evidence="8" id="KW-1278">Translocase</keyword>
<evidence type="ECO:0000256" key="2">
    <source>
        <dbReference type="ARBA" id="ARBA00005417"/>
    </source>
</evidence>
<dbReference type="AlphaFoldDB" id="A0A1M5XW77"/>
<dbReference type="InterPro" id="IPR003593">
    <property type="entry name" value="AAA+_ATPase"/>
</dbReference>
<reference evidence="11 12" key="1">
    <citation type="submission" date="2016-11" db="EMBL/GenBank/DDBJ databases">
        <authorList>
            <person name="Jaros S."/>
            <person name="Januszkiewicz K."/>
            <person name="Wedrychowicz H."/>
        </authorList>
    </citation>
    <scope>NUCLEOTIDE SEQUENCE [LARGE SCALE GENOMIC DNA]</scope>
    <source>
        <strain evidence="11 12">CGMCC 1.10190</strain>
    </source>
</reference>
<evidence type="ECO:0000256" key="5">
    <source>
        <dbReference type="ARBA" id="ARBA00022519"/>
    </source>
</evidence>
<keyword evidence="3" id="KW-0813">Transport</keyword>
<evidence type="ECO:0000256" key="1">
    <source>
        <dbReference type="ARBA" id="ARBA00004417"/>
    </source>
</evidence>
<comment type="subcellular location">
    <subcellularLocation>
        <location evidence="1">Cell inner membrane</location>
        <topology evidence="1">Peripheral membrane protein</topology>
    </subcellularLocation>
</comment>
<dbReference type="EMBL" id="FQXE01000007">
    <property type="protein sequence ID" value="SHI03972.1"/>
    <property type="molecule type" value="Genomic_DNA"/>
</dbReference>
<name>A0A1M5XW77_9BURK</name>
<dbReference type="CDD" id="cd03257">
    <property type="entry name" value="ABC_NikE_OppD_transporters"/>
    <property type="match status" value="1"/>
</dbReference>
<keyword evidence="5" id="KW-0997">Cell inner membrane</keyword>
<organism evidence="11 12">
    <name type="scientific">Pollutimonas bauzanensis</name>
    <dbReference type="NCBI Taxonomy" id="658167"/>
    <lineage>
        <taxon>Bacteria</taxon>
        <taxon>Pseudomonadati</taxon>
        <taxon>Pseudomonadota</taxon>
        <taxon>Betaproteobacteria</taxon>
        <taxon>Burkholderiales</taxon>
        <taxon>Alcaligenaceae</taxon>
        <taxon>Pollutimonas</taxon>
    </lineage>
</organism>
<proteinExistence type="inferred from homology"/>
<keyword evidence="9" id="KW-0472">Membrane</keyword>
<comment type="similarity">
    <text evidence="2">Belongs to the ABC transporter superfamily.</text>
</comment>
<dbReference type="PANTHER" id="PTHR43297">
    <property type="entry name" value="OLIGOPEPTIDE TRANSPORT ATP-BINDING PROTEIN APPD"/>
    <property type="match status" value="1"/>
</dbReference>
<dbReference type="InterPro" id="IPR013563">
    <property type="entry name" value="Oligopep_ABC_C"/>
</dbReference>
<gene>
    <name evidence="11" type="ORF">SAMN04488135_107178</name>
</gene>
<evidence type="ECO:0000256" key="6">
    <source>
        <dbReference type="ARBA" id="ARBA00022741"/>
    </source>
</evidence>
<dbReference type="PROSITE" id="PS50893">
    <property type="entry name" value="ABC_TRANSPORTER_2"/>
    <property type="match status" value="1"/>
</dbReference>
<dbReference type="GO" id="GO:0005886">
    <property type="term" value="C:plasma membrane"/>
    <property type="evidence" value="ECO:0007669"/>
    <property type="project" value="UniProtKB-SubCell"/>
</dbReference>
<dbReference type="GO" id="GO:0005524">
    <property type="term" value="F:ATP binding"/>
    <property type="evidence" value="ECO:0007669"/>
    <property type="project" value="UniProtKB-KW"/>
</dbReference>
<dbReference type="PANTHER" id="PTHR43297:SF14">
    <property type="entry name" value="ATPASE AAA-TYPE CORE DOMAIN-CONTAINING PROTEIN"/>
    <property type="match status" value="1"/>
</dbReference>
<protein>
    <submittedName>
        <fullName evidence="11">Oligopeptide transport system ATP-binding protein</fullName>
    </submittedName>
</protein>
<evidence type="ECO:0000256" key="3">
    <source>
        <dbReference type="ARBA" id="ARBA00022448"/>
    </source>
</evidence>
<keyword evidence="7 11" id="KW-0067">ATP-binding</keyword>
<evidence type="ECO:0000256" key="7">
    <source>
        <dbReference type="ARBA" id="ARBA00022840"/>
    </source>
</evidence>
<sequence length="288" mass="31785">MTNKLLDVQDLRVEFSGKPVVKGISFHLNRGETFGIIGESGSGKSVTALALSHLLPFNALRSSQVFRFDGADMAHASSAQIDRLRGAGWAMIFQDPSGAFNPVKRVDWHMKQVLDRVALRGRDKRADPVALLQAVGIESAQRVLHSYPFQLSGGMLQRVLIVMVAAMRPKLIIADEPTTNLDKVIENQILDLLADARRRVGATVILITHDLLVAQRHCDRIAVMYEGEFVETGTAAELLGNPRHPYTKALLESSRSLVRGDERLKEVPPGLKDEIMQFNAHAQEADHA</sequence>
<evidence type="ECO:0000259" key="10">
    <source>
        <dbReference type="PROSITE" id="PS50893"/>
    </source>
</evidence>
<keyword evidence="4" id="KW-1003">Cell membrane</keyword>
<dbReference type="InterPro" id="IPR050388">
    <property type="entry name" value="ABC_Ni/Peptide_Import"/>
</dbReference>
<dbReference type="InterPro" id="IPR017871">
    <property type="entry name" value="ABC_transporter-like_CS"/>
</dbReference>
<dbReference type="GO" id="GO:0016887">
    <property type="term" value="F:ATP hydrolysis activity"/>
    <property type="evidence" value="ECO:0007669"/>
    <property type="project" value="InterPro"/>
</dbReference>
<dbReference type="SMART" id="SM00382">
    <property type="entry name" value="AAA"/>
    <property type="match status" value="1"/>
</dbReference>
<accession>A0A1M5XW77</accession>